<keyword evidence="2" id="KW-1133">Transmembrane helix</keyword>
<dbReference type="KEGG" id="fai:FAD_1241"/>
<keyword evidence="5" id="KW-1185">Reference proteome</keyword>
<keyword evidence="2" id="KW-0472">Membrane</keyword>
<evidence type="ECO:0000313" key="4">
    <source>
        <dbReference type="EMBL" id="NOL60402.1"/>
    </source>
</evidence>
<feature type="region of interest" description="Disordered" evidence="1">
    <location>
        <begin position="1"/>
        <end position="39"/>
    </location>
</feature>
<evidence type="ECO:0000256" key="1">
    <source>
        <dbReference type="SAM" id="MobiDB-lite"/>
    </source>
</evidence>
<feature type="compositionally biased region" description="Low complexity" evidence="1">
    <location>
        <begin position="7"/>
        <end position="17"/>
    </location>
</feature>
<feature type="transmembrane region" description="Helical" evidence="2">
    <location>
        <begin position="109"/>
        <end position="127"/>
    </location>
</feature>
<feature type="transmembrane region" description="Helical" evidence="2">
    <location>
        <begin position="83"/>
        <end position="100"/>
    </location>
</feature>
<accession>A0A1V0N4P9</accession>
<gene>
    <name evidence="3" type="ORF">FAD_1241</name>
    <name evidence="4" type="ORF">HLB00_06090</name>
</gene>
<evidence type="ECO:0000313" key="6">
    <source>
        <dbReference type="Proteomes" id="UP000546917"/>
    </source>
</evidence>
<name>A0A1V0N4P9_9ARCH</name>
<dbReference type="Proteomes" id="UP000546917">
    <property type="component" value="Unassembled WGS sequence"/>
</dbReference>
<evidence type="ECO:0000313" key="5">
    <source>
        <dbReference type="Proteomes" id="UP000192050"/>
    </source>
</evidence>
<dbReference type="RefSeq" id="WP_081142656.1">
    <property type="nucleotide sequence ID" value="NZ_CP015363.1"/>
</dbReference>
<reference evidence="4 6" key="2">
    <citation type="submission" date="2020-05" db="EMBL/GenBank/DDBJ databases">
        <authorList>
            <person name="Zhang R."/>
        </authorList>
    </citation>
    <scope>NUCLEOTIDE SEQUENCE [LARGE SCALE GENOMIC DNA]</scope>
    <source>
        <strain evidence="4 6">DSM 28986</strain>
    </source>
</reference>
<feature type="transmembrane region" description="Helical" evidence="2">
    <location>
        <begin position="147"/>
        <end position="166"/>
    </location>
</feature>
<sequence>MTEENSAEPNPEENYSPDTENSGHKETGTQNREPVKTTPVKPDKNVKLYIEIGIAIVGIILIIIASVQIKGIAHVKWNEFSEIALPLSIIFIVLPSLLYFKKLRSLKPALTLVIIAVIGIILLYYLLAPYKMFSVRFGLLGDVLVEYLIGIFLVIFMISHLTKVHLMKNKTQ</sequence>
<reference evidence="3 5" key="1">
    <citation type="submission" date="2011-10" db="EMBL/GenBank/DDBJ databases">
        <title>Metabolic and evolutionary patterns in the extreme acidophile Ferroplasma acidiphilum.</title>
        <authorList>
            <person name="Golyshina O.V."/>
            <person name="Kozyavkin S.A."/>
            <person name="Tatusov R.L."/>
            <person name="Slesarev A.I."/>
            <person name="Golyshin P.N."/>
        </authorList>
    </citation>
    <scope>NUCLEOTIDE SEQUENCE [LARGE SCALE GENOMIC DNA]</scope>
    <source>
        <strain evidence="3">Berkeley</strain>
        <strain evidence="5">Y</strain>
    </source>
</reference>
<dbReference type="Proteomes" id="UP000192050">
    <property type="component" value="Chromosome"/>
</dbReference>
<feature type="transmembrane region" description="Helical" evidence="2">
    <location>
        <begin position="48"/>
        <end position="71"/>
    </location>
</feature>
<evidence type="ECO:0000256" key="2">
    <source>
        <dbReference type="SAM" id="Phobius"/>
    </source>
</evidence>
<protein>
    <submittedName>
        <fullName evidence="3">Uncharacterized protein</fullName>
    </submittedName>
</protein>
<proteinExistence type="predicted"/>
<keyword evidence="2" id="KW-0812">Transmembrane</keyword>
<dbReference type="AlphaFoldDB" id="A0A1V0N4P9"/>
<dbReference type="EMBL" id="JABGBP010000206">
    <property type="protein sequence ID" value="NOL60402.1"/>
    <property type="molecule type" value="Genomic_DNA"/>
</dbReference>
<dbReference type="EMBL" id="CP015363">
    <property type="protein sequence ID" value="ARD85112.1"/>
    <property type="molecule type" value="Genomic_DNA"/>
</dbReference>
<dbReference type="GeneID" id="84217837"/>
<evidence type="ECO:0000313" key="3">
    <source>
        <dbReference type="EMBL" id="ARD85112.1"/>
    </source>
</evidence>
<organism evidence="3 5">
    <name type="scientific">Ferroplasma acidiphilum</name>
    <dbReference type="NCBI Taxonomy" id="74969"/>
    <lineage>
        <taxon>Archaea</taxon>
        <taxon>Methanobacteriati</taxon>
        <taxon>Thermoplasmatota</taxon>
        <taxon>Thermoplasmata</taxon>
        <taxon>Thermoplasmatales</taxon>
        <taxon>Ferroplasmaceae</taxon>
        <taxon>Ferroplasma</taxon>
    </lineage>
</organism>